<sequence length="148" mass="15983">MTDHNMYSEIILMHNRSGHNRHALSGETHAERGHNPSCGDDLTLHLRVVDGIIESASYTGSGCALSQASISIMIDLITGMDLDSAKNMANDFFDMARGETISPEAEEALQDAMAFQNIAKMPARTKCGTLGWHCLTASIAETTADDVN</sequence>
<dbReference type="Proteomes" id="UP000746471">
    <property type="component" value="Unassembled WGS sequence"/>
</dbReference>
<proteinExistence type="predicted"/>
<gene>
    <name evidence="2" type="ORF">KHM83_18035</name>
</gene>
<dbReference type="InterPro" id="IPR002871">
    <property type="entry name" value="NIF_FeS_clus_asmbl_NifU_N"/>
</dbReference>
<organism evidence="2 3">
    <name type="scientific">Fusibacter paucivorans</name>
    <dbReference type="NCBI Taxonomy" id="76009"/>
    <lineage>
        <taxon>Bacteria</taxon>
        <taxon>Bacillati</taxon>
        <taxon>Bacillota</taxon>
        <taxon>Clostridia</taxon>
        <taxon>Eubacteriales</taxon>
        <taxon>Eubacteriales Family XII. Incertae Sedis</taxon>
        <taxon>Fusibacter</taxon>
    </lineage>
</organism>
<evidence type="ECO:0000313" key="2">
    <source>
        <dbReference type="EMBL" id="MBS7528571.1"/>
    </source>
</evidence>
<feature type="domain" description="NIF system FeS cluster assembly NifU N-terminal" evidence="1">
    <location>
        <begin position="7"/>
        <end position="127"/>
    </location>
</feature>
<evidence type="ECO:0000313" key="3">
    <source>
        <dbReference type="Proteomes" id="UP000746471"/>
    </source>
</evidence>
<dbReference type="NCBIfam" id="TIGR01994">
    <property type="entry name" value="SUF_scaf_2"/>
    <property type="match status" value="1"/>
</dbReference>
<dbReference type="SUPFAM" id="SSF82649">
    <property type="entry name" value="SufE/NifU"/>
    <property type="match status" value="1"/>
</dbReference>
<protein>
    <submittedName>
        <fullName evidence="2">SUF system NifU family Fe-S cluster assembly protein</fullName>
    </submittedName>
</protein>
<reference evidence="2 3" key="1">
    <citation type="submission" date="2021-05" db="EMBL/GenBank/DDBJ databases">
        <title>Fusibacter ferrireducens sp. nov., an anaerobic, sulfur- and Fe-reducing bacterium isolated from the mangrove sediment.</title>
        <authorList>
            <person name="Qiu D."/>
        </authorList>
    </citation>
    <scope>NUCLEOTIDE SEQUENCE [LARGE SCALE GENOMIC DNA]</scope>
    <source>
        <strain evidence="2 3">DSM 12116</strain>
    </source>
</reference>
<name>A0ABS5PVA2_9FIRM</name>
<evidence type="ECO:0000259" key="1">
    <source>
        <dbReference type="Pfam" id="PF01592"/>
    </source>
</evidence>
<dbReference type="PANTHER" id="PTHR10093">
    <property type="entry name" value="IRON-SULFUR CLUSTER ASSEMBLY ENZYME NIFU HOMOLOG"/>
    <property type="match status" value="1"/>
</dbReference>
<comment type="caution">
    <text evidence="2">The sequence shown here is derived from an EMBL/GenBank/DDBJ whole genome shotgun (WGS) entry which is preliminary data.</text>
</comment>
<dbReference type="Pfam" id="PF01592">
    <property type="entry name" value="NifU_N"/>
    <property type="match status" value="1"/>
</dbReference>
<dbReference type="Gene3D" id="3.90.1010.10">
    <property type="match status" value="1"/>
</dbReference>
<accession>A0ABS5PVA2</accession>
<dbReference type="EMBL" id="JAHBCL010000046">
    <property type="protein sequence ID" value="MBS7528571.1"/>
    <property type="molecule type" value="Genomic_DNA"/>
</dbReference>
<dbReference type="RefSeq" id="WP_213238429.1">
    <property type="nucleotide sequence ID" value="NZ_JAHBCL010000046.1"/>
</dbReference>
<dbReference type="CDD" id="cd06664">
    <property type="entry name" value="IscU_like"/>
    <property type="match status" value="1"/>
</dbReference>
<keyword evidence="3" id="KW-1185">Reference proteome</keyword>